<dbReference type="EMBL" id="JOKZ01000256">
    <property type="protein sequence ID" value="KKP00380.1"/>
    <property type="molecule type" value="Genomic_DNA"/>
</dbReference>
<keyword evidence="6" id="KW-0999">Mitochondrion inner membrane</keyword>
<feature type="repeat" description="Solcar" evidence="10">
    <location>
        <begin position="115"/>
        <end position="197"/>
    </location>
</feature>
<evidence type="ECO:0000313" key="12">
    <source>
        <dbReference type="EMBL" id="KKP00380.1"/>
    </source>
</evidence>
<keyword evidence="5" id="KW-0677">Repeat</keyword>
<dbReference type="AlphaFoldDB" id="A0A0F9X743"/>
<dbReference type="GO" id="GO:0006843">
    <property type="term" value="P:mitochondrial citrate transmembrane transport"/>
    <property type="evidence" value="ECO:0007669"/>
    <property type="project" value="TreeGrafter"/>
</dbReference>
<keyword evidence="8" id="KW-0496">Mitochondrion</keyword>
<organism evidence="12 13">
    <name type="scientific">Trichoderma harzianum</name>
    <name type="common">Hypocrea lixii</name>
    <dbReference type="NCBI Taxonomy" id="5544"/>
    <lineage>
        <taxon>Eukaryota</taxon>
        <taxon>Fungi</taxon>
        <taxon>Dikarya</taxon>
        <taxon>Ascomycota</taxon>
        <taxon>Pezizomycotina</taxon>
        <taxon>Sordariomycetes</taxon>
        <taxon>Hypocreomycetidae</taxon>
        <taxon>Hypocreales</taxon>
        <taxon>Hypocreaceae</taxon>
        <taxon>Trichoderma</taxon>
    </lineage>
</organism>
<dbReference type="PANTHER" id="PTHR45788">
    <property type="entry name" value="SUCCINATE/FUMARATE MITOCHONDRIAL TRANSPORTER-RELATED"/>
    <property type="match status" value="1"/>
</dbReference>
<sequence>MSGLVSSSREVAVLVAAADPAAKKAHISPAVSLIAGGSAGAIEAAATERIDDANSAVRRYRGGIHATGMIIRETGVSELYRGLLSTTLKQSATSAVRMGSYNVLKDLCTENNVPNNSIVTFATGAVAGVITVYATQPFDTMKTKSQSARGASATEACRMIFAESGIRGFWRGSSMRLARLVFSGGIVFTIYEKVTALLTG</sequence>
<evidence type="ECO:0008006" key="14">
    <source>
        <dbReference type="Google" id="ProtNLM"/>
    </source>
</evidence>
<dbReference type="OrthoDB" id="44467at2759"/>
<evidence type="ECO:0000256" key="8">
    <source>
        <dbReference type="ARBA" id="ARBA00023128"/>
    </source>
</evidence>
<comment type="subcellular location">
    <subcellularLocation>
        <location evidence="1">Mitochondrion membrane</location>
        <topology evidence="1">Multi-pass membrane protein</topology>
    </subcellularLocation>
</comment>
<evidence type="ECO:0000256" key="6">
    <source>
        <dbReference type="ARBA" id="ARBA00022792"/>
    </source>
</evidence>
<dbReference type="InterPro" id="IPR018108">
    <property type="entry name" value="MCP_transmembrane"/>
</dbReference>
<evidence type="ECO:0000256" key="5">
    <source>
        <dbReference type="ARBA" id="ARBA00022737"/>
    </source>
</evidence>
<evidence type="ECO:0000256" key="11">
    <source>
        <dbReference type="RuleBase" id="RU000488"/>
    </source>
</evidence>
<dbReference type="Proteomes" id="UP000034112">
    <property type="component" value="Unassembled WGS sequence"/>
</dbReference>
<accession>A0A0F9X743</accession>
<dbReference type="GO" id="GO:0031966">
    <property type="term" value="C:mitochondrial membrane"/>
    <property type="evidence" value="ECO:0007669"/>
    <property type="project" value="UniProtKB-SubCell"/>
</dbReference>
<reference evidence="13" key="1">
    <citation type="journal article" date="2015" name="Genome Announc.">
        <title>Draft whole-genome sequence of the biocontrol agent Trichoderma harzianum T6776.</title>
        <authorList>
            <person name="Baroncelli R."/>
            <person name="Piaggeschi G."/>
            <person name="Fiorini L."/>
            <person name="Bertolini E."/>
            <person name="Zapparata A."/>
            <person name="Pe M.E."/>
            <person name="Sarrocco S."/>
            <person name="Vannacci G."/>
        </authorList>
    </citation>
    <scope>NUCLEOTIDE SEQUENCE [LARGE SCALE GENOMIC DNA]</scope>
    <source>
        <strain evidence="13">T6776</strain>
    </source>
</reference>
<evidence type="ECO:0000256" key="10">
    <source>
        <dbReference type="PROSITE-ProRule" id="PRU00282"/>
    </source>
</evidence>
<evidence type="ECO:0000256" key="3">
    <source>
        <dbReference type="ARBA" id="ARBA00022448"/>
    </source>
</evidence>
<dbReference type="PANTHER" id="PTHR45788:SF3">
    <property type="entry name" value="TRICARBOXYLATE TRANSPORT PROTEIN"/>
    <property type="match status" value="1"/>
</dbReference>
<comment type="caution">
    <text evidence="12">The sequence shown here is derived from an EMBL/GenBank/DDBJ whole genome shotgun (WGS) entry which is preliminary data.</text>
</comment>
<dbReference type="InterPro" id="IPR049563">
    <property type="entry name" value="TXTP-like"/>
</dbReference>
<evidence type="ECO:0000313" key="13">
    <source>
        <dbReference type="Proteomes" id="UP000034112"/>
    </source>
</evidence>
<comment type="similarity">
    <text evidence="2 11">Belongs to the mitochondrial carrier (TC 2.A.29) family.</text>
</comment>
<evidence type="ECO:0000256" key="2">
    <source>
        <dbReference type="ARBA" id="ARBA00006375"/>
    </source>
</evidence>
<evidence type="ECO:0000256" key="7">
    <source>
        <dbReference type="ARBA" id="ARBA00022989"/>
    </source>
</evidence>
<dbReference type="OMA" id="TEACRMI"/>
<keyword evidence="7" id="KW-1133">Transmembrane helix</keyword>
<dbReference type="GO" id="GO:0071913">
    <property type="term" value="F:citrate secondary active transmembrane transporter activity"/>
    <property type="evidence" value="ECO:0007669"/>
    <property type="project" value="TreeGrafter"/>
</dbReference>
<proteinExistence type="inferred from homology"/>
<dbReference type="PROSITE" id="PS50920">
    <property type="entry name" value="SOLCAR"/>
    <property type="match status" value="2"/>
</dbReference>
<keyword evidence="3 11" id="KW-0813">Transport</keyword>
<keyword evidence="9 10" id="KW-0472">Membrane</keyword>
<evidence type="ECO:0000256" key="9">
    <source>
        <dbReference type="ARBA" id="ARBA00023136"/>
    </source>
</evidence>
<protein>
    <recommendedName>
        <fullName evidence="14">Tricarboxylate transport protein</fullName>
    </recommendedName>
</protein>
<evidence type="ECO:0000256" key="4">
    <source>
        <dbReference type="ARBA" id="ARBA00022692"/>
    </source>
</evidence>
<dbReference type="Gene3D" id="1.50.40.10">
    <property type="entry name" value="Mitochondrial carrier domain"/>
    <property type="match status" value="1"/>
</dbReference>
<feature type="repeat" description="Solcar" evidence="10">
    <location>
        <begin position="27"/>
        <end position="107"/>
    </location>
</feature>
<dbReference type="Pfam" id="PF00153">
    <property type="entry name" value="Mito_carr"/>
    <property type="match status" value="2"/>
</dbReference>
<keyword evidence="4 10" id="KW-0812">Transmembrane</keyword>
<gene>
    <name evidence="12" type="ORF">THAR02_07509</name>
</gene>
<dbReference type="InterPro" id="IPR023395">
    <property type="entry name" value="MCP_dom_sf"/>
</dbReference>
<dbReference type="SUPFAM" id="SSF103506">
    <property type="entry name" value="Mitochondrial carrier"/>
    <property type="match status" value="1"/>
</dbReference>
<name>A0A0F9X743_TRIHA</name>
<evidence type="ECO:0000256" key="1">
    <source>
        <dbReference type="ARBA" id="ARBA00004225"/>
    </source>
</evidence>